<gene>
    <name evidence="1" type="ORF">RRG08_051267</name>
</gene>
<dbReference type="EMBL" id="JAWDGP010004895">
    <property type="protein sequence ID" value="KAK3761433.1"/>
    <property type="molecule type" value="Genomic_DNA"/>
</dbReference>
<dbReference type="AlphaFoldDB" id="A0AAE0Z268"/>
<accession>A0AAE0Z268</accession>
<protein>
    <submittedName>
        <fullName evidence="1">Uncharacterized protein</fullName>
    </submittedName>
</protein>
<comment type="caution">
    <text evidence="1">The sequence shown here is derived from an EMBL/GenBank/DDBJ whole genome shotgun (WGS) entry which is preliminary data.</text>
</comment>
<reference evidence="1" key="1">
    <citation type="journal article" date="2023" name="G3 (Bethesda)">
        <title>A reference genome for the long-term kleptoplast-retaining sea slug Elysia crispata morphotype clarki.</title>
        <authorList>
            <person name="Eastman K.E."/>
            <person name="Pendleton A.L."/>
            <person name="Shaikh M.A."/>
            <person name="Suttiyut T."/>
            <person name="Ogas R."/>
            <person name="Tomko P."/>
            <person name="Gavelis G."/>
            <person name="Widhalm J.R."/>
            <person name="Wisecaver J.H."/>
        </authorList>
    </citation>
    <scope>NUCLEOTIDE SEQUENCE</scope>
    <source>
        <strain evidence="1">ECLA1</strain>
    </source>
</reference>
<dbReference type="Gene3D" id="2.170.300.10">
    <property type="entry name" value="Tie2 ligand-binding domain superfamily"/>
    <property type="match status" value="1"/>
</dbReference>
<name>A0AAE0Z268_9GAST</name>
<keyword evidence="2" id="KW-1185">Reference proteome</keyword>
<proteinExistence type="predicted"/>
<sequence length="155" mass="16423">MECSGPKVNISDTVQDIFCPTVENVTKVTVDIDGKAAKGLCSLYLSAECPSGKHGMNCSKNCSVHCAGLYNACSHINGSCAEGCDPGYTGETCEKQCRYLTHICTSMGLGLRPLKGQLKACPVRAPGGSEEWWCVAENTLDDSQGRPPAESSLNI</sequence>
<organism evidence="1 2">
    <name type="scientific">Elysia crispata</name>
    <name type="common">lettuce slug</name>
    <dbReference type="NCBI Taxonomy" id="231223"/>
    <lineage>
        <taxon>Eukaryota</taxon>
        <taxon>Metazoa</taxon>
        <taxon>Spiralia</taxon>
        <taxon>Lophotrochozoa</taxon>
        <taxon>Mollusca</taxon>
        <taxon>Gastropoda</taxon>
        <taxon>Heterobranchia</taxon>
        <taxon>Euthyneura</taxon>
        <taxon>Panpulmonata</taxon>
        <taxon>Sacoglossa</taxon>
        <taxon>Placobranchoidea</taxon>
        <taxon>Plakobranchidae</taxon>
        <taxon>Elysia</taxon>
    </lineage>
</organism>
<dbReference type="Proteomes" id="UP001283361">
    <property type="component" value="Unassembled WGS sequence"/>
</dbReference>
<evidence type="ECO:0000313" key="2">
    <source>
        <dbReference type="Proteomes" id="UP001283361"/>
    </source>
</evidence>
<evidence type="ECO:0000313" key="1">
    <source>
        <dbReference type="EMBL" id="KAK3761433.1"/>
    </source>
</evidence>